<protein>
    <submittedName>
        <fullName evidence="2">Uncharacterized protein</fullName>
    </submittedName>
</protein>
<dbReference type="EMBL" id="JAUJLE010000140">
    <property type="protein sequence ID" value="KAK0976461.1"/>
    <property type="molecule type" value="Genomic_DNA"/>
</dbReference>
<dbReference type="AlphaFoldDB" id="A0AAN6KDT4"/>
<evidence type="ECO:0000313" key="3">
    <source>
        <dbReference type="Proteomes" id="UP001175353"/>
    </source>
</evidence>
<gene>
    <name evidence="2" type="ORF">LTR91_013693</name>
</gene>
<comment type="caution">
    <text evidence="2">The sequence shown here is derived from an EMBL/GenBank/DDBJ whole genome shotgun (WGS) entry which is preliminary data.</text>
</comment>
<sequence length="164" mass="17804">MTLEPKVLEAALPPSYSMATPTNAAQLTEQSLQQRATALNIREAQIALRETQLPDAQPPSANPQDSAESDLHWSLFLAVLLWLAAWILACCFIGTHLHAKHCSDDLGLIAWIVCIAGVVELSRVGGGLKLDELQLGTAPGSWDRKGMIDFRLVRVVRGAGEHVM</sequence>
<keyword evidence="3" id="KW-1185">Reference proteome</keyword>
<keyword evidence="1" id="KW-1133">Transmembrane helix</keyword>
<reference evidence="2" key="1">
    <citation type="submission" date="2023-06" db="EMBL/GenBank/DDBJ databases">
        <title>Black Yeasts Isolated from many extreme environments.</title>
        <authorList>
            <person name="Coleine C."/>
            <person name="Stajich J.E."/>
            <person name="Selbmann L."/>
        </authorList>
    </citation>
    <scope>NUCLEOTIDE SEQUENCE</scope>
    <source>
        <strain evidence="2">CCFEE 5200</strain>
    </source>
</reference>
<proteinExistence type="predicted"/>
<keyword evidence="1" id="KW-0812">Transmembrane</keyword>
<evidence type="ECO:0000313" key="2">
    <source>
        <dbReference type="EMBL" id="KAK0976461.1"/>
    </source>
</evidence>
<accession>A0AAN6KDT4</accession>
<feature type="transmembrane region" description="Helical" evidence="1">
    <location>
        <begin position="106"/>
        <end position="125"/>
    </location>
</feature>
<keyword evidence="1" id="KW-0472">Membrane</keyword>
<evidence type="ECO:0000256" key="1">
    <source>
        <dbReference type="SAM" id="Phobius"/>
    </source>
</evidence>
<name>A0AAN6KDT4_9PEZI</name>
<feature type="transmembrane region" description="Helical" evidence="1">
    <location>
        <begin position="73"/>
        <end position="94"/>
    </location>
</feature>
<organism evidence="2 3">
    <name type="scientific">Friedmanniomyces endolithicus</name>
    <dbReference type="NCBI Taxonomy" id="329885"/>
    <lineage>
        <taxon>Eukaryota</taxon>
        <taxon>Fungi</taxon>
        <taxon>Dikarya</taxon>
        <taxon>Ascomycota</taxon>
        <taxon>Pezizomycotina</taxon>
        <taxon>Dothideomycetes</taxon>
        <taxon>Dothideomycetidae</taxon>
        <taxon>Mycosphaerellales</taxon>
        <taxon>Teratosphaeriaceae</taxon>
        <taxon>Friedmanniomyces</taxon>
    </lineage>
</organism>
<dbReference type="Proteomes" id="UP001175353">
    <property type="component" value="Unassembled WGS sequence"/>
</dbReference>